<sequence length="202" mass="21468">METKMVVTAIEGTDPKAGRNGRLRRSGAMAALLMSVALVAGACSGSDEPKETVAEVPGSESETPKATGKEDVLAYAKCMRKNGMPDFPDPQPGGGLGLPPGTDPNSPEFKKVEDKCKHLMGGDQEKRNGDDTWSAADKLKYSKCMRENGVPKFPDADANGGWQFPETGGDVDPQSPQFKKAEKACKKYQPQNMQRTGSGSGS</sequence>
<protein>
    <submittedName>
        <fullName evidence="2">Uncharacterized protein</fullName>
    </submittedName>
</protein>
<evidence type="ECO:0000313" key="2">
    <source>
        <dbReference type="EMBL" id="ADK54823.1"/>
    </source>
</evidence>
<dbReference type="EMBL" id="GQ475282">
    <property type="protein sequence ID" value="ADK54823.1"/>
    <property type="molecule type" value="Genomic_DNA"/>
</dbReference>
<name>E2D2F9_9BACT</name>
<feature type="region of interest" description="Disordered" evidence="1">
    <location>
        <begin position="148"/>
        <end position="202"/>
    </location>
</feature>
<proteinExistence type="predicted"/>
<evidence type="ECO:0000256" key="1">
    <source>
        <dbReference type="SAM" id="MobiDB-lite"/>
    </source>
</evidence>
<feature type="region of interest" description="Disordered" evidence="1">
    <location>
        <begin position="81"/>
        <end position="110"/>
    </location>
</feature>
<accession>E2D2F9</accession>
<organism evidence="2">
    <name type="scientific">uncultured soil bacterium</name>
    <dbReference type="NCBI Taxonomy" id="164851"/>
    <lineage>
        <taxon>Bacteria</taxon>
        <taxon>environmental samples</taxon>
    </lineage>
</organism>
<feature type="compositionally biased region" description="Polar residues" evidence="1">
    <location>
        <begin position="189"/>
        <end position="202"/>
    </location>
</feature>
<dbReference type="AlphaFoldDB" id="E2D2F9"/>
<feature type="region of interest" description="Disordered" evidence="1">
    <location>
        <begin position="44"/>
        <end position="69"/>
    </location>
</feature>
<feature type="region of interest" description="Disordered" evidence="1">
    <location>
        <begin position="1"/>
        <end position="21"/>
    </location>
</feature>
<reference evidence="2" key="1">
    <citation type="journal article" date="2010" name="Biopolymers">
        <title>Cloning large natural product gene clusters from the environment: piecing environmental DNA gene clusters back together with TAR.</title>
        <authorList>
            <person name="Kim J.H."/>
            <person name="Feng Z."/>
            <person name="Bauer J.D."/>
            <person name="Kallifidas D."/>
            <person name="Calle P.Y."/>
            <person name="Brady S.F."/>
        </authorList>
    </citation>
    <scope>NUCLEOTIDE SEQUENCE</scope>
</reference>